<dbReference type="EMBL" id="LAZR01000293">
    <property type="protein sequence ID" value="KKN76573.1"/>
    <property type="molecule type" value="Genomic_DNA"/>
</dbReference>
<reference evidence="2" key="1">
    <citation type="journal article" date="2015" name="Nature">
        <title>Complex archaea that bridge the gap between prokaryotes and eukaryotes.</title>
        <authorList>
            <person name="Spang A."/>
            <person name="Saw J.H."/>
            <person name="Jorgensen S.L."/>
            <person name="Zaremba-Niedzwiedzka K."/>
            <person name="Martijn J."/>
            <person name="Lind A.E."/>
            <person name="van Eijk R."/>
            <person name="Schleper C."/>
            <person name="Guy L."/>
            <person name="Ettema T.J."/>
        </authorList>
    </citation>
    <scope>NUCLEOTIDE SEQUENCE</scope>
</reference>
<gene>
    <name evidence="2" type="ORF">LCGC14_0368640</name>
</gene>
<dbReference type="InterPro" id="IPR009381">
    <property type="entry name" value="Trehalose_catabolism_ThuA_prok"/>
</dbReference>
<dbReference type="InterPro" id="IPR029010">
    <property type="entry name" value="ThuA-like"/>
</dbReference>
<comment type="caution">
    <text evidence="2">The sequence shown here is derived from an EMBL/GenBank/DDBJ whole genome shotgun (WGS) entry which is preliminary data.</text>
</comment>
<dbReference type="AlphaFoldDB" id="A0A0F9WE95"/>
<feature type="domain" description="ThuA-like" evidence="1">
    <location>
        <begin position="6"/>
        <end position="222"/>
    </location>
</feature>
<dbReference type="Pfam" id="PF06283">
    <property type="entry name" value="ThuA"/>
    <property type="match status" value="1"/>
</dbReference>
<evidence type="ECO:0000259" key="1">
    <source>
        <dbReference type="Pfam" id="PF06283"/>
    </source>
</evidence>
<dbReference type="PIRSF" id="PIRSF030013">
    <property type="entry name" value="ThuA"/>
    <property type="match status" value="1"/>
</dbReference>
<accession>A0A0F9WE95</accession>
<organism evidence="2">
    <name type="scientific">marine sediment metagenome</name>
    <dbReference type="NCBI Taxonomy" id="412755"/>
    <lineage>
        <taxon>unclassified sequences</taxon>
        <taxon>metagenomes</taxon>
        <taxon>ecological metagenomes</taxon>
    </lineage>
</organism>
<proteinExistence type="predicted"/>
<dbReference type="SUPFAM" id="SSF52317">
    <property type="entry name" value="Class I glutamine amidotransferase-like"/>
    <property type="match status" value="1"/>
</dbReference>
<dbReference type="InterPro" id="IPR029062">
    <property type="entry name" value="Class_I_gatase-like"/>
</dbReference>
<dbReference type="Gene3D" id="3.40.50.880">
    <property type="match status" value="1"/>
</dbReference>
<sequence>MAGKIRATVWNEFRHEKSNKQIGEIYPEGMHGAIAAGLNTQDDIDARTSVLDEPEHGLTEEVLAGTDVLTWWGHIAHGDVDDAIAQRVYEHVVSGMGIICLHSAHFSKIFTKLMGTPCNLKWREVAEREVLWVTRPGHEILQGIEDHFIIDHVEMYGEFFDIPEPDETILISSFEGGEVFRSGCTWRRGAGKVFYFRPGHETYPVFYNENVQKVITNACRWAKPAGPRVISTCESPELGWFLK</sequence>
<protein>
    <recommendedName>
        <fullName evidence="1">ThuA-like domain-containing protein</fullName>
    </recommendedName>
</protein>
<evidence type="ECO:0000313" key="2">
    <source>
        <dbReference type="EMBL" id="KKN76573.1"/>
    </source>
</evidence>
<name>A0A0F9WE95_9ZZZZ</name>